<organism evidence="2">
    <name type="scientific">Mytilinidion resinicola</name>
    <dbReference type="NCBI Taxonomy" id="574789"/>
    <lineage>
        <taxon>Eukaryota</taxon>
        <taxon>Fungi</taxon>
        <taxon>Dikarya</taxon>
        <taxon>Ascomycota</taxon>
        <taxon>Pezizomycotina</taxon>
        <taxon>Dothideomycetes</taxon>
        <taxon>Pleosporomycetidae</taxon>
        <taxon>Mytilinidiales</taxon>
        <taxon>Mytilinidiaceae</taxon>
        <taxon>Mytilinidion</taxon>
    </lineage>
</organism>
<dbReference type="InterPro" id="IPR010721">
    <property type="entry name" value="UstE-like"/>
</dbReference>
<dbReference type="EMBL" id="MU003693">
    <property type="protein sequence ID" value="KAF2816216.1"/>
    <property type="molecule type" value="Genomic_DNA"/>
</dbReference>
<reference evidence="4" key="3">
    <citation type="submission" date="2025-04" db="UniProtKB">
        <authorList>
            <consortium name="RefSeq"/>
        </authorList>
    </citation>
    <scope>IDENTIFICATION</scope>
    <source>
        <strain evidence="4">CBS 304.34</strain>
    </source>
</reference>
<evidence type="ECO:0000313" key="3">
    <source>
        <dbReference type="Proteomes" id="UP000504636"/>
    </source>
</evidence>
<evidence type="ECO:0000313" key="4">
    <source>
        <dbReference type="RefSeq" id="XP_033583180.1"/>
    </source>
</evidence>
<gene>
    <name evidence="2 4" type="ORF">BDZ99DRAFT_458110</name>
</gene>
<dbReference type="Proteomes" id="UP000504636">
    <property type="component" value="Unplaced"/>
</dbReference>
<dbReference type="RefSeq" id="XP_033583180.1">
    <property type="nucleotide sequence ID" value="XM_033718841.1"/>
</dbReference>
<dbReference type="GO" id="GO:0016020">
    <property type="term" value="C:membrane"/>
    <property type="evidence" value="ECO:0007669"/>
    <property type="project" value="TreeGrafter"/>
</dbReference>
<protein>
    <recommendedName>
        <fullName evidence="5">Steroid 5-alpha reductase C-terminal domain-containing protein</fullName>
    </recommendedName>
</protein>
<keyword evidence="3" id="KW-1185">Reference proteome</keyword>
<reference evidence="2 4" key="1">
    <citation type="journal article" date="2020" name="Stud. Mycol.">
        <title>101 Dothideomycetes genomes: a test case for predicting lifestyles and emergence of pathogens.</title>
        <authorList>
            <person name="Haridas S."/>
            <person name="Albert R."/>
            <person name="Binder M."/>
            <person name="Bloem J."/>
            <person name="Labutti K."/>
            <person name="Salamov A."/>
            <person name="Andreopoulos B."/>
            <person name="Baker S."/>
            <person name="Barry K."/>
            <person name="Bills G."/>
            <person name="Bluhm B."/>
            <person name="Cannon C."/>
            <person name="Castanera R."/>
            <person name="Culley D."/>
            <person name="Daum C."/>
            <person name="Ezra D."/>
            <person name="Gonzalez J."/>
            <person name="Henrissat B."/>
            <person name="Kuo A."/>
            <person name="Liang C."/>
            <person name="Lipzen A."/>
            <person name="Lutzoni F."/>
            <person name="Magnuson J."/>
            <person name="Mondo S."/>
            <person name="Nolan M."/>
            <person name="Ohm R."/>
            <person name="Pangilinan J."/>
            <person name="Park H.-J."/>
            <person name="Ramirez L."/>
            <person name="Alfaro M."/>
            <person name="Sun H."/>
            <person name="Tritt A."/>
            <person name="Yoshinaga Y."/>
            <person name="Zwiers L.-H."/>
            <person name="Turgeon B."/>
            <person name="Goodwin S."/>
            <person name="Spatafora J."/>
            <person name="Crous P."/>
            <person name="Grigoriev I."/>
        </authorList>
    </citation>
    <scope>NUCLEOTIDE SEQUENCE</scope>
    <source>
        <strain evidence="2 4">CBS 304.34</strain>
    </source>
</reference>
<dbReference type="OrthoDB" id="67965at2759"/>
<dbReference type="Pfam" id="PF06966">
    <property type="entry name" value="DUF1295"/>
    <property type="match status" value="1"/>
</dbReference>
<keyword evidence="1" id="KW-0812">Transmembrane</keyword>
<feature type="transmembrane region" description="Helical" evidence="1">
    <location>
        <begin position="153"/>
        <end position="172"/>
    </location>
</feature>
<accession>A0A6A6Z553</accession>
<evidence type="ECO:0008006" key="5">
    <source>
        <dbReference type="Google" id="ProtNLM"/>
    </source>
</evidence>
<evidence type="ECO:0000313" key="2">
    <source>
        <dbReference type="EMBL" id="KAF2816216.1"/>
    </source>
</evidence>
<dbReference type="Gene3D" id="1.20.120.1630">
    <property type="match status" value="1"/>
</dbReference>
<dbReference type="AlphaFoldDB" id="A0A6A6Z553"/>
<sequence>MADSIPEKKETKKLDLITRGDHGSTPLGSALFVGLRALDPLLQYQILANGLGTSLLHRIGLSTLPLGVPVQTGIALVDGLGLSPYRLFLFGMAVGSMLKQNIWLLSISNDPMPVPASLAISCYNTFLNSLNSYLFLCTATSASLSGNARFPQLPLIIGGTLYVVGILTELVAEIQRAAFKRDPRNKGRAYTGGLWQVARHINYTGYSLWRAGYAMAGGGFTFGALVASFLVFDFTTRAVPNVDEYCTKRYGQDWVDFKIKVLYKMLPGLY</sequence>
<dbReference type="PANTHER" id="PTHR32251">
    <property type="entry name" value="3-OXO-5-ALPHA-STEROID 4-DEHYDROGENASE"/>
    <property type="match status" value="1"/>
</dbReference>
<feature type="transmembrane region" description="Helical" evidence="1">
    <location>
        <begin position="211"/>
        <end position="232"/>
    </location>
</feature>
<dbReference type="GeneID" id="54459734"/>
<name>A0A6A6Z553_9PEZI</name>
<proteinExistence type="predicted"/>
<keyword evidence="1" id="KW-0472">Membrane</keyword>
<reference evidence="4" key="2">
    <citation type="submission" date="2020-04" db="EMBL/GenBank/DDBJ databases">
        <authorList>
            <consortium name="NCBI Genome Project"/>
        </authorList>
    </citation>
    <scope>NUCLEOTIDE SEQUENCE</scope>
    <source>
        <strain evidence="4">CBS 304.34</strain>
    </source>
</reference>
<dbReference type="PANTHER" id="PTHR32251:SF15">
    <property type="entry name" value="3-OXO-5-ALPHA-STEROID 4-DEHYDROGENASE (DUF1295)"/>
    <property type="match status" value="1"/>
</dbReference>
<keyword evidence="1" id="KW-1133">Transmembrane helix</keyword>
<evidence type="ECO:0000256" key="1">
    <source>
        <dbReference type="SAM" id="Phobius"/>
    </source>
</evidence>